<evidence type="ECO:0000313" key="3">
    <source>
        <dbReference type="EMBL" id="POF28415.1"/>
    </source>
</evidence>
<evidence type="ECO:0000256" key="1">
    <source>
        <dbReference type="SAM" id="SignalP"/>
    </source>
</evidence>
<dbReference type="PANTHER" id="PTHR36505:SF1">
    <property type="entry name" value="BLR1072 PROTEIN"/>
    <property type="match status" value="1"/>
</dbReference>
<dbReference type="Proteomes" id="UP000236959">
    <property type="component" value="Unassembled WGS sequence"/>
</dbReference>
<dbReference type="RefSeq" id="WP_103225024.1">
    <property type="nucleotide sequence ID" value="NZ_PPCN01000014.1"/>
</dbReference>
<comment type="caution">
    <text evidence="3">The sequence shown here is derived from an EMBL/GenBank/DDBJ whole genome shotgun (WGS) entry which is preliminary data.</text>
</comment>
<proteinExistence type="predicted"/>
<keyword evidence="1" id="KW-0732">Signal</keyword>
<name>A0A2S3UL47_9HYPH</name>
<dbReference type="Pfam" id="PF05239">
    <property type="entry name" value="PRC"/>
    <property type="match status" value="2"/>
</dbReference>
<feature type="domain" description="PRC-barrel" evidence="2">
    <location>
        <begin position="215"/>
        <end position="289"/>
    </location>
</feature>
<dbReference type="SUPFAM" id="SSF50346">
    <property type="entry name" value="PRC-barrel domain"/>
    <property type="match status" value="2"/>
</dbReference>
<dbReference type="AlphaFoldDB" id="A0A2S3UL47"/>
<dbReference type="EMBL" id="PPCN01000014">
    <property type="protein sequence ID" value="POF28415.1"/>
    <property type="molecule type" value="Genomic_DNA"/>
</dbReference>
<organism evidence="3 4">
    <name type="scientific">Roseibium marinum</name>
    <dbReference type="NCBI Taxonomy" id="281252"/>
    <lineage>
        <taxon>Bacteria</taxon>
        <taxon>Pseudomonadati</taxon>
        <taxon>Pseudomonadota</taxon>
        <taxon>Alphaproteobacteria</taxon>
        <taxon>Hyphomicrobiales</taxon>
        <taxon>Stappiaceae</taxon>
        <taxon>Roseibium</taxon>
    </lineage>
</organism>
<protein>
    <submittedName>
        <fullName evidence="3">PRC-barrel domain protein</fullName>
    </submittedName>
</protein>
<dbReference type="PANTHER" id="PTHR36505">
    <property type="entry name" value="BLR1072 PROTEIN"/>
    <property type="match status" value="1"/>
</dbReference>
<dbReference type="InterPro" id="IPR027275">
    <property type="entry name" value="PRC-brl_dom"/>
</dbReference>
<feature type="signal peptide" evidence="1">
    <location>
        <begin position="1"/>
        <end position="21"/>
    </location>
</feature>
<feature type="chain" id="PRO_5015615199" evidence="1">
    <location>
        <begin position="22"/>
        <end position="314"/>
    </location>
</feature>
<evidence type="ECO:0000313" key="4">
    <source>
        <dbReference type="Proteomes" id="UP000236959"/>
    </source>
</evidence>
<feature type="domain" description="PRC-barrel" evidence="2">
    <location>
        <begin position="57"/>
        <end position="132"/>
    </location>
</feature>
<dbReference type="Gene3D" id="2.30.30.240">
    <property type="entry name" value="PRC-barrel domain"/>
    <property type="match status" value="2"/>
</dbReference>
<gene>
    <name evidence="3" type="ORF">CLV41_11486</name>
</gene>
<accession>A0A2S3UL47</accession>
<keyword evidence="4" id="KW-1185">Reference proteome</keyword>
<sequence>MLRNLLATTAVAALMTTGALAQTATMPKAGAESSIEDSSRVYEFEVQTLATDATTGILASNIIGESVMSGESDDADTIGDINDVVIGRDGNVRAVIIGVGGFLGIAEKDVAVEFERLSFVSKDDGEFDIATDASKEELENAPAYERPDHIPNWMSTSSMKEEMDKVAEGTNKMVDSVRTEAIDPAKKRIDTTSAEKTALVDDESSKMTQVDATTISTAELIGTEVHTGTESNIGEVAQVLLDEEGQAKAVIIDVGGFLGFGEKPVAVSFDSLRLFETENGDLMITVPFTKSDLENAETFDPAAFKSNPEGTMLR</sequence>
<dbReference type="InterPro" id="IPR011033">
    <property type="entry name" value="PRC_barrel-like_sf"/>
</dbReference>
<reference evidence="3 4" key="1">
    <citation type="submission" date="2018-01" db="EMBL/GenBank/DDBJ databases">
        <title>Genomic Encyclopedia of Archaeal and Bacterial Type Strains, Phase II (KMG-II): from individual species to whole genera.</title>
        <authorList>
            <person name="Goeker M."/>
        </authorList>
    </citation>
    <scope>NUCLEOTIDE SEQUENCE [LARGE SCALE GENOMIC DNA]</scope>
    <source>
        <strain evidence="3 4">DSM 17023</strain>
    </source>
</reference>
<dbReference type="OrthoDB" id="7876889at2"/>
<evidence type="ECO:0000259" key="2">
    <source>
        <dbReference type="Pfam" id="PF05239"/>
    </source>
</evidence>